<organism evidence="6">
    <name type="scientific">viral metagenome</name>
    <dbReference type="NCBI Taxonomy" id="1070528"/>
    <lineage>
        <taxon>unclassified sequences</taxon>
        <taxon>metagenomes</taxon>
        <taxon>organismal metagenomes</taxon>
    </lineage>
</organism>
<dbReference type="PANTHER" id="PTHR43715:SF1">
    <property type="entry name" value="GDP-MANNOSE 4,6 DEHYDRATASE"/>
    <property type="match status" value="1"/>
</dbReference>
<dbReference type="HAMAP" id="MF_00955">
    <property type="entry name" value="GDP_Man_dehydratase"/>
    <property type="match status" value="1"/>
</dbReference>
<feature type="domain" description="NAD(P)-binding" evidence="5">
    <location>
        <begin position="7"/>
        <end position="342"/>
    </location>
</feature>
<keyword evidence="4" id="KW-0456">Lyase</keyword>
<evidence type="ECO:0000259" key="5">
    <source>
        <dbReference type="Pfam" id="PF16363"/>
    </source>
</evidence>
<dbReference type="InterPro" id="IPR006368">
    <property type="entry name" value="GDP_Man_deHydtase"/>
</dbReference>
<dbReference type="FunFam" id="3.40.50.720:FF:000924">
    <property type="entry name" value="GDP-mannose 4,6 dehydratase"/>
    <property type="match status" value="1"/>
</dbReference>
<dbReference type="NCBIfam" id="TIGR01472">
    <property type="entry name" value="gmd"/>
    <property type="match status" value="1"/>
</dbReference>
<dbReference type="Gene3D" id="3.90.25.10">
    <property type="entry name" value="UDP-galactose 4-epimerase, domain 1"/>
    <property type="match status" value="1"/>
</dbReference>
<evidence type="ECO:0000256" key="4">
    <source>
        <dbReference type="ARBA" id="ARBA00023239"/>
    </source>
</evidence>
<comment type="similarity">
    <text evidence="2">Belongs to the NAD(P)-dependent epimerase/dehydratase family. GDP-mannose 4,6-dehydratase subfamily.</text>
</comment>
<evidence type="ECO:0000313" key="6">
    <source>
        <dbReference type="EMBL" id="QHS91709.1"/>
    </source>
</evidence>
<reference evidence="6" key="1">
    <citation type="journal article" date="2020" name="Nature">
        <title>Giant virus diversity and host interactions through global metagenomics.</title>
        <authorList>
            <person name="Schulz F."/>
            <person name="Roux S."/>
            <person name="Paez-Espino D."/>
            <person name="Jungbluth S."/>
            <person name="Walsh D.A."/>
            <person name="Denef V.J."/>
            <person name="McMahon K.D."/>
            <person name="Konstantinidis K.T."/>
            <person name="Eloe-Fadrosh E.A."/>
            <person name="Kyrpides N.C."/>
            <person name="Woyke T."/>
        </authorList>
    </citation>
    <scope>NUCLEOTIDE SEQUENCE</scope>
    <source>
        <strain evidence="6">GVMAG-M-3300013006-15</strain>
    </source>
</reference>
<proteinExistence type="inferred from homology"/>
<dbReference type="GO" id="GO:0008446">
    <property type="term" value="F:GDP-mannose 4,6-dehydratase activity"/>
    <property type="evidence" value="ECO:0007669"/>
    <property type="project" value="UniProtKB-EC"/>
</dbReference>
<sequence length="348" mass="39203">MSQKVALITGITGQDGSYLAELLIAKNYQVHGLVRRSSNHRNLSRIDHVLKKVTLHTGDMTDAASIHTALSTIWSLVKDSVSVLEIYNLAAQSHVHQSFTMPEYTAKVDALAPLTFLEWIRQLSVEERKLVRFYQASTSELFGRVQESPQNESTPFYPRSPYSIAKLYAYWIVRNYRESYGIFAVNGILFNHESPRRGEDFVTRKITMALGEIGLGKKEFLTIGNLDALRDWGHARDYVEGMWRIVQASEPEDFVLGTGVQHSVREFIELAYEIGFQSTLRWEGTGIDEKGYDSATGALRVCVDPAFFRPAEVQTLLADASKAREKLGWIPTTSFKDLVGEMTAADLQ</sequence>
<dbReference type="CDD" id="cd05260">
    <property type="entry name" value="GDP_MD_SDR_e"/>
    <property type="match status" value="1"/>
</dbReference>
<name>A0A6C0BJH5_9ZZZZ</name>
<evidence type="ECO:0000256" key="2">
    <source>
        <dbReference type="ARBA" id="ARBA00009263"/>
    </source>
</evidence>
<accession>A0A6C0BJH5</accession>
<dbReference type="GO" id="GO:0042351">
    <property type="term" value="P:'de novo' GDP-L-fucose biosynthetic process"/>
    <property type="evidence" value="ECO:0007669"/>
    <property type="project" value="TreeGrafter"/>
</dbReference>
<dbReference type="Gene3D" id="3.40.50.720">
    <property type="entry name" value="NAD(P)-binding Rossmann-like Domain"/>
    <property type="match status" value="1"/>
</dbReference>
<dbReference type="EC" id="4.2.1.47" evidence="3"/>
<dbReference type="Pfam" id="PF16363">
    <property type="entry name" value="GDP_Man_Dehyd"/>
    <property type="match status" value="1"/>
</dbReference>
<protein>
    <recommendedName>
        <fullName evidence="3">GDP-mannose 4,6-dehydratase</fullName>
        <ecNumber evidence="3">4.2.1.47</ecNumber>
    </recommendedName>
</protein>
<dbReference type="EMBL" id="MN739163">
    <property type="protein sequence ID" value="QHS91709.1"/>
    <property type="molecule type" value="Genomic_DNA"/>
</dbReference>
<dbReference type="PANTHER" id="PTHR43715">
    <property type="entry name" value="GDP-MANNOSE 4,6-DEHYDRATASE"/>
    <property type="match status" value="1"/>
</dbReference>
<evidence type="ECO:0000256" key="1">
    <source>
        <dbReference type="ARBA" id="ARBA00001937"/>
    </source>
</evidence>
<dbReference type="InterPro" id="IPR036291">
    <property type="entry name" value="NAD(P)-bd_dom_sf"/>
</dbReference>
<evidence type="ECO:0000256" key="3">
    <source>
        <dbReference type="ARBA" id="ARBA00011989"/>
    </source>
</evidence>
<comment type="cofactor">
    <cofactor evidence="1">
        <name>NADP(+)</name>
        <dbReference type="ChEBI" id="CHEBI:58349"/>
    </cofactor>
</comment>
<dbReference type="AlphaFoldDB" id="A0A6C0BJH5"/>
<dbReference type="SUPFAM" id="SSF51735">
    <property type="entry name" value="NAD(P)-binding Rossmann-fold domains"/>
    <property type="match status" value="1"/>
</dbReference>
<dbReference type="InterPro" id="IPR016040">
    <property type="entry name" value="NAD(P)-bd_dom"/>
</dbReference>